<evidence type="ECO:0000313" key="1">
    <source>
        <dbReference type="EMBL" id="MBD2598678.1"/>
    </source>
</evidence>
<dbReference type="Proteomes" id="UP000603457">
    <property type="component" value="Unassembled WGS sequence"/>
</dbReference>
<keyword evidence="2" id="KW-1185">Reference proteome</keyword>
<protein>
    <submittedName>
        <fullName evidence="1">Aspartyl protease</fullName>
    </submittedName>
</protein>
<comment type="caution">
    <text evidence="1">The sequence shown here is derived from an EMBL/GenBank/DDBJ whole genome shotgun (WGS) entry which is preliminary data.</text>
</comment>
<sequence>MISGKFGEIGELIFEIELIAVDGEEYSIDLLLDTGFTTGWLAIDIQDAASLGWNLIEQNRTMQMARGEAFFDVYEGKVKLDGQEYIIPVLAGNGIPEPLLGLQWLKILPLSVNFLAEILTLG</sequence>
<name>A0ABR8G605_9NOSO</name>
<reference evidence="1 2" key="1">
    <citation type="journal article" date="2020" name="ISME J.">
        <title>Comparative genomics reveals insights into cyanobacterial evolution and habitat adaptation.</title>
        <authorList>
            <person name="Chen M.Y."/>
            <person name="Teng W.K."/>
            <person name="Zhao L."/>
            <person name="Hu C.X."/>
            <person name="Zhou Y.K."/>
            <person name="Han B.P."/>
            <person name="Song L.R."/>
            <person name="Shu W.S."/>
        </authorList>
    </citation>
    <scope>NUCLEOTIDE SEQUENCE [LARGE SCALE GENOMIC DNA]</scope>
    <source>
        <strain evidence="1 2">FACHB-130</strain>
    </source>
</reference>
<dbReference type="GO" id="GO:0008233">
    <property type="term" value="F:peptidase activity"/>
    <property type="evidence" value="ECO:0007669"/>
    <property type="project" value="UniProtKB-KW"/>
</dbReference>
<keyword evidence="1" id="KW-0645">Protease</keyword>
<keyword evidence="1" id="KW-0378">Hydrolase</keyword>
<gene>
    <name evidence="1" type="ORF">H6G74_30930</name>
</gene>
<dbReference type="GO" id="GO:0006508">
    <property type="term" value="P:proteolysis"/>
    <property type="evidence" value="ECO:0007669"/>
    <property type="project" value="UniProtKB-KW"/>
</dbReference>
<evidence type="ECO:0000313" key="2">
    <source>
        <dbReference type="Proteomes" id="UP000603457"/>
    </source>
</evidence>
<accession>A0ABR8G605</accession>
<dbReference type="RefSeq" id="WP_190971296.1">
    <property type="nucleotide sequence ID" value="NZ_JACJTB010000096.1"/>
</dbReference>
<organism evidence="1 2">
    <name type="scientific">Nostoc spongiaeforme FACHB-130</name>
    <dbReference type="NCBI Taxonomy" id="1357510"/>
    <lineage>
        <taxon>Bacteria</taxon>
        <taxon>Bacillati</taxon>
        <taxon>Cyanobacteriota</taxon>
        <taxon>Cyanophyceae</taxon>
        <taxon>Nostocales</taxon>
        <taxon>Nostocaceae</taxon>
        <taxon>Nostoc</taxon>
    </lineage>
</organism>
<dbReference type="EMBL" id="JACJTB010000096">
    <property type="protein sequence ID" value="MBD2598678.1"/>
    <property type="molecule type" value="Genomic_DNA"/>
</dbReference>
<proteinExistence type="predicted"/>